<reference evidence="1" key="2">
    <citation type="submission" date="2020-11" db="EMBL/GenBank/DDBJ databases">
        <authorList>
            <person name="McCartney M.A."/>
            <person name="Auch B."/>
            <person name="Kono T."/>
            <person name="Mallez S."/>
            <person name="Becker A."/>
            <person name="Gohl D.M."/>
            <person name="Silverstein K.A.T."/>
            <person name="Koren S."/>
            <person name="Bechman K.B."/>
            <person name="Herman A."/>
            <person name="Abrahante J.E."/>
            <person name="Garbe J."/>
        </authorList>
    </citation>
    <scope>NUCLEOTIDE SEQUENCE</scope>
    <source>
        <strain evidence="1">Duluth1</strain>
        <tissue evidence="1">Whole animal</tissue>
    </source>
</reference>
<protein>
    <submittedName>
        <fullName evidence="1">Uncharacterized protein</fullName>
    </submittedName>
</protein>
<keyword evidence="2" id="KW-1185">Reference proteome</keyword>
<dbReference type="AlphaFoldDB" id="A0A9D4DCV0"/>
<reference evidence="1" key="1">
    <citation type="journal article" date="2019" name="bioRxiv">
        <title>The Genome of the Zebra Mussel, Dreissena polymorpha: A Resource for Invasive Species Research.</title>
        <authorList>
            <person name="McCartney M.A."/>
            <person name="Auch B."/>
            <person name="Kono T."/>
            <person name="Mallez S."/>
            <person name="Zhang Y."/>
            <person name="Obille A."/>
            <person name="Becker A."/>
            <person name="Abrahante J.E."/>
            <person name="Garbe J."/>
            <person name="Badalamenti J.P."/>
            <person name="Herman A."/>
            <person name="Mangelson H."/>
            <person name="Liachko I."/>
            <person name="Sullivan S."/>
            <person name="Sone E.D."/>
            <person name="Koren S."/>
            <person name="Silverstein K.A.T."/>
            <person name="Beckman K.B."/>
            <person name="Gohl D.M."/>
        </authorList>
    </citation>
    <scope>NUCLEOTIDE SEQUENCE</scope>
    <source>
        <strain evidence="1">Duluth1</strain>
        <tissue evidence="1">Whole animal</tissue>
    </source>
</reference>
<proteinExistence type="predicted"/>
<dbReference type="Proteomes" id="UP000828390">
    <property type="component" value="Unassembled WGS sequence"/>
</dbReference>
<name>A0A9D4DCV0_DREPO</name>
<sequence length="72" mass="8034">MSVTEHHSRWLMCDDCTRKVLELRSDPSLVMSVPVFRTVKETAIVLPLVSVIFQATEGSGPVPDMLQLYVAC</sequence>
<accession>A0A9D4DCV0</accession>
<evidence type="ECO:0000313" key="1">
    <source>
        <dbReference type="EMBL" id="KAH3741453.1"/>
    </source>
</evidence>
<dbReference type="EMBL" id="JAIWYP010000011">
    <property type="protein sequence ID" value="KAH3741453.1"/>
    <property type="molecule type" value="Genomic_DNA"/>
</dbReference>
<organism evidence="1 2">
    <name type="scientific">Dreissena polymorpha</name>
    <name type="common">Zebra mussel</name>
    <name type="synonym">Mytilus polymorpha</name>
    <dbReference type="NCBI Taxonomy" id="45954"/>
    <lineage>
        <taxon>Eukaryota</taxon>
        <taxon>Metazoa</taxon>
        <taxon>Spiralia</taxon>
        <taxon>Lophotrochozoa</taxon>
        <taxon>Mollusca</taxon>
        <taxon>Bivalvia</taxon>
        <taxon>Autobranchia</taxon>
        <taxon>Heteroconchia</taxon>
        <taxon>Euheterodonta</taxon>
        <taxon>Imparidentia</taxon>
        <taxon>Neoheterodontei</taxon>
        <taxon>Myida</taxon>
        <taxon>Dreissenoidea</taxon>
        <taxon>Dreissenidae</taxon>
        <taxon>Dreissena</taxon>
    </lineage>
</organism>
<comment type="caution">
    <text evidence="1">The sequence shown here is derived from an EMBL/GenBank/DDBJ whole genome shotgun (WGS) entry which is preliminary data.</text>
</comment>
<evidence type="ECO:0000313" key="2">
    <source>
        <dbReference type="Proteomes" id="UP000828390"/>
    </source>
</evidence>
<gene>
    <name evidence="1" type="ORF">DPMN_048178</name>
</gene>